<feature type="transmembrane region" description="Helical" evidence="1">
    <location>
        <begin position="147"/>
        <end position="168"/>
    </location>
</feature>
<feature type="transmembrane region" description="Helical" evidence="1">
    <location>
        <begin position="46"/>
        <end position="68"/>
    </location>
</feature>
<dbReference type="AlphaFoldDB" id="A0A6P3ZYP7"/>
<evidence type="ECO:0000313" key="4">
    <source>
        <dbReference type="RefSeq" id="XP_015887303.1"/>
    </source>
</evidence>
<protein>
    <submittedName>
        <fullName evidence="4">Uncharacterized protein LOC107422381 isoform X1</fullName>
    </submittedName>
</protein>
<evidence type="ECO:0000313" key="3">
    <source>
        <dbReference type="Proteomes" id="UP001652623"/>
    </source>
</evidence>
<dbReference type="InParanoid" id="A0A6P3ZYP7"/>
<dbReference type="PANTHER" id="PTHR31325">
    <property type="entry name" value="OS01G0798800 PROTEIN-RELATED"/>
    <property type="match status" value="1"/>
</dbReference>
<proteinExistence type="predicted"/>
<dbReference type="GeneID" id="107422381"/>
<feature type="transmembrane region" description="Helical" evidence="1">
    <location>
        <begin position="344"/>
        <end position="366"/>
    </location>
</feature>
<dbReference type="InterPro" id="IPR025315">
    <property type="entry name" value="DUF4220"/>
</dbReference>
<dbReference type="RefSeq" id="XP_015887303.1">
    <property type="nucleotide sequence ID" value="XM_016031817.4"/>
</dbReference>
<feature type="domain" description="DUF4220" evidence="2">
    <location>
        <begin position="52"/>
        <end position="406"/>
    </location>
</feature>
<feature type="transmembrane region" description="Helical" evidence="1">
    <location>
        <begin position="15"/>
        <end position="34"/>
    </location>
</feature>
<dbReference type="Proteomes" id="UP001652623">
    <property type="component" value="Chromosome 3"/>
</dbReference>
<organism evidence="3 4">
    <name type="scientific">Ziziphus jujuba</name>
    <name type="common">Chinese jujube</name>
    <name type="synonym">Ziziphus sativa</name>
    <dbReference type="NCBI Taxonomy" id="326968"/>
    <lineage>
        <taxon>Eukaryota</taxon>
        <taxon>Viridiplantae</taxon>
        <taxon>Streptophyta</taxon>
        <taxon>Embryophyta</taxon>
        <taxon>Tracheophyta</taxon>
        <taxon>Spermatophyta</taxon>
        <taxon>Magnoliopsida</taxon>
        <taxon>eudicotyledons</taxon>
        <taxon>Gunneridae</taxon>
        <taxon>Pentapetalae</taxon>
        <taxon>rosids</taxon>
        <taxon>fabids</taxon>
        <taxon>Rosales</taxon>
        <taxon>Rhamnaceae</taxon>
        <taxon>Paliureae</taxon>
        <taxon>Ziziphus</taxon>
    </lineage>
</organism>
<keyword evidence="3" id="KW-1185">Reference proteome</keyword>
<name>A0A6P3ZYP7_ZIZJJ</name>
<dbReference type="Pfam" id="PF04578">
    <property type="entry name" value="DUF594"/>
    <property type="match status" value="1"/>
</dbReference>
<keyword evidence="1" id="KW-0812">Transmembrane</keyword>
<keyword evidence="1" id="KW-1133">Transmembrane helix</keyword>
<accession>A0A6P3ZYP7</accession>
<sequence length="687" mass="79222">MELPIPNKLKKLWDIWDLRVCILISLFLQVFLLLVAPFRQTTSRTFVIMSIWSAYLLADWVAAVSIGLITKSQTDHSLDPHTENLHIFAFWASFLLIHLGGPDSITSFSIEDNELWLRHLFSLILQVVAVAYSFFLTLPKNNLQLPTMLVFFVGIIKFSERIAALYLASLDRFGSTVLPEPNPGPDYRDAVATYAASMGLMDQASEITMTTTTTMTNVGNSLNPKFAIVDEKVFSESSDETKFLQVAHSLFETFKGLIVGFLLSSKDRESSRNTFLHLEASEAFRLMEYELSFMYQLLHTKVVMMRCVFGYILRIISFCFLIGALISFSFSLVDDPKFSKFSIYLTYSLLVVAIFLDIFSGLKLIFSKWTIIFLKDGWIEYIPQRVLKYLKRERWSGSMSQYNVIGYCLDERPKWLYSLFSYLHLKGFLETMKILRHSSSETVTEKLKSFIFNELKIKSQTASTLRDAIEACSQRGEWALLRAPSYIKLKWSIGEFQYAESLLLWHLATELCYSTIKEDDSNERTICKLLSDYMFYLLVAKPTMLAPVLGNWQVVFRDTCAEANRFFDEFSISDQKQVCEMLISVETNFRATTVKGNRSKSVLFDACVLAHQLQNMNWQERWKVMVLVWTELFCYAAINCRPIVHAQQPSRGGEFLTFTWLLMNHLGLGTQFYEQEQQAGKKFMPIM</sequence>
<reference evidence="4" key="1">
    <citation type="submission" date="2025-08" db="UniProtKB">
        <authorList>
            <consortium name="RefSeq"/>
        </authorList>
    </citation>
    <scope>IDENTIFICATION</scope>
    <source>
        <tissue evidence="4">Seedling</tissue>
    </source>
</reference>
<evidence type="ECO:0000259" key="2">
    <source>
        <dbReference type="Pfam" id="PF13968"/>
    </source>
</evidence>
<feature type="transmembrane region" description="Helical" evidence="1">
    <location>
        <begin position="88"/>
        <end position="108"/>
    </location>
</feature>
<keyword evidence="1" id="KW-0472">Membrane</keyword>
<dbReference type="KEGG" id="zju:107422381"/>
<dbReference type="Pfam" id="PF13968">
    <property type="entry name" value="DUF4220"/>
    <property type="match status" value="1"/>
</dbReference>
<dbReference type="InterPro" id="IPR007658">
    <property type="entry name" value="DUF594"/>
</dbReference>
<feature type="transmembrane region" description="Helical" evidence="1">
    <location>
        <begin position="115"/>
        <end position="135"/>
    </location>
</feature>
<evidence type="ECO:0000256" key="1">
    <source>
        <dbReference type="SAM" id="Phobius"/>
    </source>
</evidence>
<gene>
    <name evidence="4" type="primary">LOC107422381</name>
</gene>
<feature type="transmembrane region" description="Helical" evidence="1">
    <location>
        <begin position="311"/>
        <end position="332"/>
    </location>
</feature>